<organism evidence="2 3">
    <name type="scientific">Psychrobacter glaciei</name>
    <dbReference type="NCBI Taxonomy" id="619771"/>
    <lineage>
        <taxon>Bacteria</taxon>
        <taxon>Pseudomonadati</taxon>
        <taxon>Pseudomonadota</taxon>
        <taxon>Gammaproteobacteria</taxon>
        <taxon>Moraxellales</taxon>
        <taxon>Moraxellaceae</taxon>
        <taxon>Psychrobacter</taxon>
    </lineage>
</organism>
<keyword evidence="3" id="KW-1185">Reference proteome</keyword>
<evidence type="ECO:0000313" key="3">
    <source>
        <dbReference type="Proteomes" id="UP000610203"/>
    </source>
</evidence>
<dbReference type="Gene3D" id="2.160.20.10">
    <property type="entry name" value="Single-stranded right-handed beta-helix, Pectin lyase-like"/>
    <property type="match status" value="1"/>
</dbReference>
<proteinExistence type="predicted"/>
<dbReference type="InterPro" id="IPR012334">
    <property type="entry name" value="Pectin_lyas_fold"/>
</dbReference>
<sequence length="434" mass="47348">MVASKKGLLTFSLITASLMGVTVGMTACERLPFINPEGMRETSHVQPPLIIDAKLPKATTIINCAPLKPKQTVTVKGHSALSNGCDLTGKSIRFELNHSNSSLDCRGALLSTTADDPSKASAITIKPEADVAIDNIAVANCHVEGYGHALHIRQYSNPNQRYARGFIHPAANRALAPNSIRVINVSSRNSINSGMFVGDHVHDITFDKVHIQNAGTVGLYLEFGSRDNAIKNSVFVGNGFRTFKPNREAIAVDSSSNNRIENNQFIHNGAGSILLYRNCFEHADDPTRGNHFKRTESSRDNIIANNIFEDEPVGVWVASRQSRNLKGFECGAYLVKQTPFASYHLDSAKDNQIINNRFEQVEQGIIVEDDGTLIKGNKFAANVRLPISVGSEIREQSTVGAIINTQIKNNTFIDKSIEQAIQISAASKTATHIE</sequence>
<protein>
    <recommendedName>
        <fullName evidence="1">Periplasmic copper-binding protein NosD beta helix domain-containing protein</fullName>
    </recommendedName>
</protein>
<dbReference type="EMBL" id="BMZR01000002">
    <property type="protein sequence ID" value="GHD29721.1"/>
    <property type="molecule type" value="Genomic_DNA"/>
</dbReference>
<accession>A0ABQ3GQV5</accession>
<dbReference type="SMART" id="SM00710">
    <property type="entry name" value="PbH1"/>
    <property type="match status" value="8"/>
</dbReference>
<dbReference type="InterPro" id="IPR006626">
    <property type="entry name" value="PbH1"/>
</dbReference>
<dbReference type="RefSeq" id="WP_189582618.1">
    <property type="nucleotide sequence ID" value="NZ_BMZR01000002.1"/>
</dbReference>
<gene>
    <name evidence="2" type="ORF">GCM10016272_09740</name>
</gene>
<evidence type="ECO:0000259" key="1">
    <source>
        <dbReference type="Pfam" id="PF05048"/>
    </source>
</evidence>
<dbReference type="SUPFAM" id="SSF51126">
    <property type="entry name" value="Pectin lyase-like"/>
    <property type="match status" value="1"/>
</dbReference>
<dbReference type="Pfam" id="PF05048">
    <property type="entry name" value="NosD"/>
    <property type="match status" value="1"/>
</dbReference>
<feature type="domain" description="Periplasmic copper-binding protein NosD beta helix" evidence="1">
    <location>
        <begin position="296"/>
        <end position="418"/>
    </location>
</feature>
<dbReference type="PROSITE" id="PS51257">
    <property type="entry name" value="PROKAR_LIPOPROTEIN"/>
    <property type="match status" value="1"/>
</dbReference>
<evidence type="ECO:0000313" key="2">
    <source>
        <dbReference type="EMBL" id="GHD29721.1"/>
    </source>
</evidence>
<comment type="caution">
    <text evidence="2">The sequence shown here is derived from an EMBL/GenBank/DDBJ whole genome shotgun (WGS) entry which is preliminary data.</text>
</comment>
<dbReference type="InterPro" id="IPR007742">
    <property type="entry name" value="NosD_dom"/>
</dbReference>
<reference evidence="3" key="1">
    <citation type="journal article" date="2019" name="Int. J. Syst. Evol. Microbiol.">
        <title>The Global Catalogue of Microorganisms (GCM) 10K type strain sequencing project: providing services to taxonomists for standard genome sequencing and annotation.</title>
        <authorList>
            <consortium name="The Broad Institute Genomics Platform"/>
            <consortium name="The Broad Institute Genome Sequencing Center for Infectious Disease"/>
            <person name="Wu L."/>
            <person name="Ma J."/>
        </authorList>
    </citation>
    <scope>NUCLEOTIDE SEQUENCE [LARGE SCALE GENOMIC DNA]</scope>
    <source>
        <strain evidence="3">KCTC 42280</strain>
    </source>
</reference>
<dbReference type="Proteomes" id="UP000610203">
    <property type="component" value="Unassembled WGS sequence"/>
</dbReference>
<dbReference type="InterPro" id="IPR011050">
    <property type="entry name" value="Pectin_lyase_fold/virulence"/>
</dbReference>
<name>A0ABQ3GQV5_9GAMM</name>